<dbReference type="PANTHER" id="PTHR12526">
    <property type="entry name" value="GLYCOSYLTRANSFERASE"/>
    <property type="match status" value="1"/>
</dbReference>
<name>A0A6J4SGX4_9ACTN</name>
<protein>
    <recommendedName>
        <fullName evidence="3">Glycosyltransferase subfamily 4-like N-terminal domain-containing protein</fullName>
    </recommendedName>
</protein>
<evidence type="ECO:0000256" key="1">
    <source>
        <dbReference type="ARBA" id="ARBA00022676"/>
    </source>
</evidence>
<dbReference type="EMBL" id="CADCVT010000137">
    <property type="protein sequence ID" value="CAA9491383.1"/>
    <property type="molecule type" value="Genomic_DNA"/>
</dbReference>
<keyword evidence="2" id="KW-0808">Transferase</keyword>
<dbReference type="Gene3D" id="3.40.50.2000">
    <property type="entry name" value="Glycogen Phosphorylase B"/>
    <property type="match status" value="2"/>
</dbReference>
<feature type="domain" description="Glycosyltransferase subfamily 4-like N-terminal" evidence="3">
    <location>
        <begin position="28"/>
        <end position="173"/>
    </location>
</feature>
<dbReference type="GO" id="GO:0016757">
    <property type="term" value="F:glycosyltransferase activity"/>
    <property type="evidence" value="ECO:0007669"/>
    <property type="project" value="UniProtKB-KW"/>
</dbReference>
<dbReference type="InterPro" id="IPR028098">
    <property type="entry name" value="Glyco_trans_4-like_N"/>
</dbReference>
<evidence type="ECO:0000256" key="2">
    <source>
        <dbReference type="ARBA" id="ARBA00022679"/>
    </source>
</evidence>
<proteinExistence type="predicted"/>
<gene>
    <name evidence="4" type="ORF">AVDCRST_MAG85-1247</name>
</gene>
<dbReference type="CDD" id="cd03801">
    <property type="entry name" value="GT4_PimA-like"/>
    <property type="match status" value="1"/>
</dbReference>
<evidence type="ECO:0000259" key="3">
    <source>
        <dbReference type="Pfam" id="PF13579"/>
    </source>
</evidence>
<keyword evidence="1" id="KW-0328">Glycosyltransferase</keyword>
<dbReference type="SUPFAM" id="SSF53756">
    <property type="entry name" value="UDP-Glycosyltransferase/glycogen phosphorylase"/>
    <property type="match status" value="1"/>
</dbReference>
<dbReference type="Pfam" id="PF13579">
    <property type="entry name" value="Glyco_trans_4_4"/>
    <property type="match status" value="1"/>
</dbReference>
<sequence length="384" mass="42148">MPEHRLDVLFYSPWIGTLLVPGSGPPPGGAETQVLLVARGLAARGLRVGIGVDDTGIALPDTVDGVHVLRQPRPAGGGPLRPLVRIVLALRFLLAADARTYVQRGAGSVTGLVAFAARLRRRRFVFSSANVTDFAWHRLERSRLNRAGYALGIRAADRLVVQTEEQRELCWRHLRRDGVVIRSVAEAAPARTAPGEAFVWIGRLEPYKDPWAYVDLAEAVPRARFRLLGVAVSPEAEALRRRLLTRAAELPNLEVLDARPRREVGAVIERAVAVVNTSRDYEGMPNVFLEGWARGVPALSLAHDPDALIERYELGGYAGGSTERFAALAARLWEQRDREQDLASRCRRYVVEHHAPDVVIDRWLEALDAGTSPETSDVGDGDGA</sequence>
<reference evidence="4" key="1">
    <citation type="submission" date="2020-02" db="EMBL/GenBank/DDBJ databases">
        <authorList>
            <person name="Meier V. D."/>
        </authorList>
    </citation>
    <scope>NUCLEOTIDE SEQUENCE</scope>
    <source>
        <strain evidence="4">AVDCRST_MAG85</strain>
    </source>
</reference>
<accession>A0A6J4SGX4</accession>
<dbReference type="AlphaFoldDB" id="A0A6J4SGX4"/>
<evidence type="ECO:0000313" key="4">
    <source>
        <dbReference type="EMBL" id="CAA9491383.1"/>
    </source>
</evidence>
<dbReference type="Pfam" id="PF13692">
    <property type="entry name" value="Glyco_trans_1_4"/>
    <property type="match status" value="1"/>
</dbReference>
<organism evidence="4">
    <name type="scientific">uncultured Solirubrobacteraceae bacterium</name>
    <dbReference type="NCBI Taxonomy" id="1162706"/>
    <lineage>
        <taxon>Bacteria</taxon>
        <taxon>Bacillati</taxon>
        <taxon>Actinomycetota</taxon>
        <taxon>Thermoleophilia</taxon>
        <taxon>Solirubrobacterales</taxon>
        <taxon>Solirubrobacteraceae</taxon>
        <taxon>environmental samples</taxon>
    </lineage>
</organism>